<dbReference type="PANTHER" id="PTHR47219:SF4">
    <property type="entry name" value="TBC1 DOMAIN FAMILY MEMBER 10A"/>
    <property type="match status" value="1"/>
</dbReference>
<dbReference type="FunFam" id="1.10.8.270:FF:000007">
    <property type="entry name" value="TBC1 domain family member 10A"/>
    <property type="match status" value="1"/>
</dbReference>
<organism evidence="4 5">
    <name type="scientific">Acanthosepion pharaonis</name>
    <name type="common">Pharaoh cuttlefish</name>
    <name type="synonym">Sepia pharaonis</name>
    <dbReference type="NCBI Taxonomy" id="158019"/>
    <lineage>
        <taxon>Eukaryota</taxon>
        <taxon>Metazoa</taxon>
        <taxon>Spiralia</taxon>
        <taxon>Lophotrochozoa</taxon>
        <taxon>Mollusca</taxon>
        <taxon>Cephalopoda</taxon>
        <taxon>Coleoidea</taxon>
        <taxon>Decapodiformes</taxon>
        <taxon>Sepiida</taxon>
        <taxon>Sepiina</taxon>
        <taxon>Sepiidae</taxon>
        <taxon>Acanthosepion</taxon>
    </lineage>
</organism>
<feature type="transmembrane region" description="Helical" evidence="2">
    <location>
        <begin position="268"/>
        <end position="291"/>
    </location>
</feature>
<reference evidence="4" key="1">
    <citation type="submission" date="2021-01" db="EMBL/GenBank/DDBJ databases">
        <authorList>
            <person name="Li R."/>
            <person name="Bekaert M."/>
        </authorList>
    </citation>
    <scope>NUCLEOTIDE SEQUENCE</scope>
    <source>
        <strain evidence="4">Farmed</strain>
    </source>
</reference>
<evidence type="ECO:0000256" key="2">
    <source>
        <dbReference type="SAM" id="Phobius"/>
    </source>
</evidence>
<evidence type="ECO:0000259" key="3">
    <source>
        <dbReference type="PROSITE" id="PS50086"/>
    </source>
</evidence>
<feature type="domain" description="Rab-GAP TBC" evidence="3">
    <location>
        <begin position="1"/>
        <end position="169"/>
    </location>
</feature>
<feature type="transmembrane region" description="Helical" evidence="2">
    <location>
        <begin position="303"/>
        <end position="327"/>
    </location>
</feature>
<proteinExistence type="predicted"/>
<dbReference type="Gene3D" id="1.10.8.270">
    <property type="entry name" value="putative rabgap domain of human tbc1 domain family member 14 like domains"/>
    <property type="match status" value="1"/>
</dbReference>
<comment type="caution">
    <text evidence="4">The sequence shown here is derived from an EMBL/GenBank/DDBJ whole genome shotgun (WGS) entry which is preliminary data.</text>
</comment>
<dbReference type="SMART" id="SM00164">
    <property type="entry name" value="TBC"/>
    <property type="match status" value="1"/>
</dbReference>
<dbReference type="OrthoDB" id="159449at2759"/>
<dbReference type="InterPro" id="IPR050302">
    <property type="entry name" value="Rab_GAP_TBC_domain"/>
</dbReference>
<dbReference type="PROSITE" id="PS50086">
    <property type="entry name" value="TBC_RABGAP"/>
    <property type="match status" value="1"/>
</dbReference>
<keyword evidence="2" id="KW-0472">Membrane</keyword>
<dbReference type="Proteomes" id="UP000597762">
    <property type="component" value="Unassembled WGS sequence"/>
</dbReference>
<feature type="compositionally biased region" description="Basic and acidic residues" evidence="1">
    <location>
        <begin position="246"/>
        <end position="258"/>
    </location>
</feature>
<dbReference type="Gene3D" id="1.10.472.80">
    <property type="entry name" value="Ypt/Rab-GAP domain of gyp1p, domain 3"/>
    <property type="match status" value="1"/>
</dbReference>
<name>A0A812BBF8_ACAPH</name>
<keyword evidence="5" id="KW-1185">Reference proteome</keyword>
<dbReference type="FunFam" id="1.10.472.80:FF:000008">
    <property type="entry name" value="TBC1 domain family member 10A"/>
    <property type="match status" value="1"/>
</dbReference>
<dbReference type="EMBL" id="CAHIKZ030000487">
    <property type="protein sequence ID" value="CAE1176654.1"/>
    <property type="molecule type" value="Genomic_DNA"/>
</dbReference>
<protein>
    <submittedName>
        <fullName evidence="4">TBC1D10</fullName>
    </submittedName>
</protein>
<keyword evidence="2" id="KW-1133">Transmembrane helix</keyword>
<evidence type="ECO:0000313" key="5">
    <source>
        <dbReference type="Proteomes" id="UP000597762"/>
    </source>
</evidence>
<sequence length="357" mass="41435">MDQNQGKFEEYLHKAGDPKWIEDIHKDLHRQFPLHEIFALRGGHGQEDLFRILKAYTIHNPQDGYCQAQGPIAAVLLMHMPAEQAFWCLVSICEKYLPGYYSPGLEAVHIDGDVLFGLLKKSSPLIYKHLKKQKIEPILYMTEWFMCIFSRTLPWTAVLRVWDMFFCEGVKVMFRIALVLFKLTLGTPEKLAECPTLYETMEKLRHIPHELIDGDFISKESLKLNVDEKDMEKEHQYQITKRRNLREKAQSSAKTEKHGSKKKKKEKLATLFLLGFHPNSLIAIFSLTVRFPNPTHCNSDVHFLPLFGFLLLLYTIQLITEVYTFFLSGFPFPFLYTIQLITEVYAFFSGSFSLNAG</sequence>
<dbReference type="GO" id="GO:0005096">
    <property type="term" value="F:GTPase activator activity"/>
    <property type="evidence" value="ECO:0007669"/>
    <property type="project" value="TreeGrafter"/>
</dbReference>
<feature type="transmembrane region" description="Helical" evidence="2">
    <location>
        <begin position="334"/>
        <end position="354"/>
    </location>
</feature>
<dbReference type="SUPFAM" id="SSF47923">
    <property type="entry name" value="Ypt/Rab-GAP domain of gyp1p"/>
    <property type="match status" value="2"/>
</dbReference>
<keyword evidence="2" id="KW-0812">Transmembrane</keyword>
<evidence type="ECO:0000313" key="4">
    <source>
        <dbReference type="EMBL" id="CAE1176654.1"/>
    </source>
</evidence>
<dbReference type="InterPro" id="IPR000195">
    <property type="entry name" value="Rab-GAP-TBC_dom"/>
</dbReference>
<dbReference type="InterPro" id="IPR035969">
    <property type="entry name" value="Rab-GAP_TBC_sf"/>
</dbReference>
<dbReference type="Pfam" id="PF00566">
    <property type="entry name" value="RabGAP-TBC"/>
    <property type="match status" value="1"/>
</dbReference>
<dbReference type="GO" id="GO:0031267">
    <property type="term" value="F:small GTPase binding"/>
    <property type="evidence" value="ECO:0007669"/>
    <property type="project" value="TreeGrafter"/>
</dbReference>
<feature type="region of interest" description="Disordered" evidence="1">
    <location>
        <begin position="244"/>
        <end position="263"/>
    </location>
</feature>
<dbReference type="PANTHER" id="PTHR47219">
    <property type="entry name" value="RAB GTPASE-ACTIVATING PROTEIN 1-LIKE"/>
    <property type="match status" value="1"/>
</dbReference>
<gene>
    <name evidence="4" type="ORF">SPHA_14231</name>
</gene>
<accession>A0A812BBF8</accession>
<dbReference type="AlphaFoldDB" id="A0A812BBF8"/>
<evidence type="ECO:0000256" key="1">
    <source>
        <dbReference type="SAM" id="MobiDB-lite"/>
    </source>
</evidence>